<dbReference type="AlphaFoldDB" id="A0A4U1J5D4"/>
<dbReference type="Gene3D" id="3.30.230.10">
    <property type="match status" value="1"/>
</dbReference>
<comment type="caution">
    <text evidence="3">The sequence shown here is derived from an EMBL/GenBank/DDBJ whole genome shotgun (WGS) entry which is preliminary data.</text>
</comment>
<dbReference type="InterPro" id="IPR014721">
    <property type="entry name" value="Ribsml_uS5_D2-typ_fold_subgr"/>
</dbReference>
<dbReference type="RefSeq" id="WP_136932638.1">
    <property type="nucleotide sequence ID" value="NZ_SSMQ01000038.1"/>
</dbReference>
<dbReference type="SUPFAM" id="SSF48452">
    <property type="entry name" value="TPR-like"/>
    <property type="match status" value="1"/>
</dbReference>
<reference evidence="3 4" key="1">
    <citation type="submission" date="2019-04" db="EMBL/GenBank/DDBJ databases">
        <authorList>
            <person name="Li Y."/>
            <person name="Wang J."/>
        </authorList>
    </citation>
    <scope>NUCLEOTIDE SEQUENCE [LARGE SCALE GENOMIC DNA]</scope>
    <source>
        <strain evidence="3 4">DSM 14668</strain>
    </source>
</reference>
<dbReference type="InterPro" id="IPR008269">
    <property type="entry name" value="Lon_proteolytic"/>
</dbReference>
<dbReference type="EMBL" id="SSMQ01000038">
    <property type="protein sequence ID" value="TKD01688.1"/>
    <property type="molecule type" value="Genomic_DNA"/>
</dbReference>
<dbReference type="Proteomes" id="UP000309215">
    <property type="component" value="Unassembled WGS sequence"/>
</dbReference>
<sequence>MSRDKHQAAGPPSETGERGELDAALAAEGLDDELLRQLGHLLEMELVDPPRRTRKEPLRRRAEAHIVVARLSFEARLSDRAEVEAHAALALAPDDEAALGLLAAIHHARGELGAAITLHSEMAARAGGEPSALATLGRLFEASMREESPSARAPHVAPEAGPFTGLSELEHAFRLAFAGNLQGALRIVDRVAARARTEARGVYKLAMLERAFLLEQAQDVRGAITTLERLADEPGLASDVERLLCLSLLYEREGTPERIRRALRAVRYAYLVTRRPTLLRRIARLVGKLGHTRLAELFEARYLEVFRRRMHVLSLREAARALPTVYVPPEGLSVLPFGHRAVQHLFDRIRDRKRPEHRRRAAALALWSGDAARAEAMYAELDKEGQTTPVDLLYLADALEALGEHARARLARRRGVAGLDRPDAAALARLLGHDDANAEDAREALGSPERLAEAASVLRARRKTHPEDRAAVLSLARLAEARDEVDVKARYESHARALADAARTPRPYVLAAAAWRRGGEVRGVIHELWADSRRTKRGRGGLDEKDVLGSVAPDLRARAVSIFQAVRAFVRSRYPHRVDPELDDRRFLLRFTKDDEPSSGDSAGLPIAVAFASVMLGLSTPSDVAFSGAVICDAHDVLSLARIGDVDAKIEGAYERRLSRIVLPAQNRDDVTHAERVPRKIAEHMVVFARTLDEVLEAMFPELV</sequence>
<evidence type="ECO:0000259" key="2">
    <source>
        <dbReference type="Pfam" id="PF05362"/>
    </source>
</evidence>
<dbReference type="InterPro" id="IPR011990">
    <property type="entry name" value="TPR-like_helical_dom_sf"/>
</dbReference>
<dbReference type="GO" id="GO:0006508">
    <property type="term" value="P:proteolysis"/>
    <property type="evidence" value="ECO:0007669"/>
    <property type="project" value="InterPro"/>
</dbReference>
<dbReference type="OrthoDB" id="5482824at2"/>
<dbReference type="GO" id="GO:0004176">
    <property type="term" value="F:ATP-dependent peptidase activity"/>
    <property type="evidence" value="ECO:0007669"/>
    <property type="project" value="InterPro"/>
</dbReference>
<dbReference type="Gene3D" id="1.25.40.10">
    <property type="entry name" value="Tetratricopeptide repeat domain"/>
    <property type="match status" value="1"/>
</dbReference>
<dbReference type="SUPFAM" id="SSF54211">
    <property type="entry name" value="Ribosomal protein S5 domain 2-like"/>
    <property type="match status" value="1"/>
</dbReference>
<feature type="region of interest" description="Disordered" evidence="1">
    <location>
        <begin position="1"/>
        <end position="21"/>
    </location>
</feature>
<feature type="domain" description="Lon proteolytic" evidence="2">
    <location>
        <begin position="582"/>
        <end position="700"/>
    </location>
</feature>
<name>A0A4U1J5D4_9BACT</name>
<evidence type="ECO:0000256" key="1">
    <source>
        <dbReference type="SAM" id="MobiDB-lite"/>
    </source>
</evidence>
<keyword evidence="4" id="KW-1185">Reference proteome</keyword>
<protein>
    <recommendedName>
        <fullName evidence="2">Lon proteolytic domain-containing protein</fullName>
    </recommendedName>
</protein>
<proteinExistence type="predicted"/>
<evidence type="ECO:0000313" key="3">
    <source>
        <dbReference type="EMBL" id="TKD01688.1"/>
    </source>
</evidence>
<dbReference type="GO" id="GO:0004252">
    <property type="term" value="F:serine-type endopeptidase activity"/>
    <property type="evidence" value="ECO:0007669"/>
    <property type="project" value="InterPro"/>
</dbReference>
<dbReference type="InterPro" id="IPR020568">
    <property type="entry name" value="Ribosomal_Su5_D2-typ_SF"/>
</dbReference>
<accession>A0A4U1J5D4</accession>
<organism evidence="3 4">
    <name type="scientific">Polyangium fumosum</name>
    <dbReference type="NCBI Taxonomy" id="889272"/>
    <lineage>
        <taxon>Bacteria</taxon>
        <taxon>Pseudomonadati</taxon>
        <taxon>Myxococcota</taxon>
        <taxon>Polyangia</taxon>
        <taxon>Polyangiales</taxon>
        <taxon>Polyangiaceae</taxon>
        <taxon>Polyangium</taxon>
    </lineage>
</organism>
<dbReference type="Pfam" id="PF05362">
    <property type="entry name" value="Lon_C"/>
    <property type="match status" value="1"/>
</dbReference>
<evidence type="ECO:0000313" key="4">
    <source>
        <dbReference type="Proteomes" id="UP000309215"/>
    </source>
</evidence>
<gene>
    <name evidence="3" type="ORF">E8A74_30555</name>
</gene>